<dbReference type="InterPro" id="IPR011890">
    <property type="entry name" value="SMC_prok"/>
</dbReference>
<dbReference type="HAMAP" id="MF_01894">
    <property type="entry name" value="Smc_prok"/>
    <property type="match status" value="1"/>
</dbReference>
<dbReference type="InterPro" id="IPR036277">
    <property type="entry name" value="SMC_hinge_sf"/>
</dbReference>
<dbReference type="InterPro" id="IPR003395">
    <property type="entry name" value="RecF/RecN/SMC_N"/>
</dbReference>
<feature type="compositionally biased region" description="Basic and acidic residues" evidence="8">
    <location>
        <begin position="319"/>
        <end position="334"/>
    </location>
</feature>
<dbReference type="GO" id="GO:0005737">
    <property type="term" value="C:cytoplasm"/>
    <property type="evidence" value="ECO:0007669"/>
    <property type="project" value="UniProtKB-SubCell"/>
</dbReference>
<comment type="domain">
    <text evidence="7">Contains large globular domains required for ATP hydrolysis at each terminus and a third globular domain forming a flexible hinge near the middle of the molecule. These domains are separated by coiled-coil structures.</text>
</comment>
<organism evidence="10 11">
    <name type="scientific">Streptomyces naganishii JCM 4654</name>
    <dbReference type="NCBI Taxonomy" id="1306179"/>
    <lineage>
        <taxon>Bacteria</taxon>
        <taxon>Bacillati</taxon>
        <taxon>Actinomycetota</taxon>
        <taxon>Actinomycetes</taxon>
        <taxon>Kitasatosporales</taxon>
        <taxon>Streptomycetaceae</taxon>
        <taxon>Streptomyces</taxon>
    </lineage>
</organism>
<keyword evidence="11" id="KW-1185">Reference proteome</keyword>
<feature type="coiled-coil region" evidence="7">
    <location>
        <begin position="654"/>
        <end position="688"/>
    </location>
</feature>
<evidence type="ECO:0000256" key="8">
    <source>
        <dbReference type="SAM" id="MobiDB-lite"/>
    </source>
</evidence>
<name>A0A918Y9M7_9ACTN</name>
<feature type="coiled-coil region" evidence="7">
    <location>
        <begin position="238"/>
        <end position="275"/>
    </location>
</feature>
<dbReference type="RefSeq" id="WP_190180835.1">
    <property type="nucleotide sequence ID" value="NZ_BMVF01000020.1"/>
</dbReference>
<feature type="domain" description="SMC hinge" evidence="9">
    <location>
        <begin position="512"/>
        <end position="623"/>
    </location>
</feature>
<comment type="subunit">
    <text evidence="7">Homodimer.</text>
</comment>
<dbReference type="GO" id="GO:0030261">
    <property type="term" value="P:chromosome condensation"/>
    <property type="evidence" value="ECO:0007669"/>
    <property type="project" value="InterPro"/>
</dbReference>
<comment type="function">
    <text evidence="7">Required for chromosome condensation and partitioning.</text>
</comment>
<dbReference type="CDD" id="cd03278">
    <property type="entry name" value="ABC_SMC_barmotin"/>
    <property type="match status" value="2"/>
</dbReference>
<feature type="coiled-coil region" evidence="7">
    <location>
        <begin position="971"/>
        <end position="1033"/>
    </location>
</feature>
<reference evidence="10" key="2">
    <citation type="submission" date="2020-09" db="EMBL/GenBank/DDBJ databases">
        <authorList>
            <person name="Sun Q."/>
            <person name="Ohkuma M."/>
        </authorList>
    </citation>
    <scope>NUCLEOTIDE SEQUENCE</scope>
    <source>
        <strain evidence="10">JCM 4654</strain>
    </source>
</reference>
<feature type="coiled-coil region" evidence="7">
    <location>
        <begin position="167"/>
        <end position="201"/>
    </location>
</feature>
<feature type="region of interest" description="Disordered" evidence="8">
    <location>
        <begin position="944"/>
        <end position="966"/>
    </location>
</feature>
<evidence type="ECO:0000256" key="6">
    <source>
        <dbReference type="ARBA" id="ARBA00023125"/>
    </source>
</evidence>
<dbReference type="GO" id="GO:0003677">
    <property type="term" value="F:DNA binding"/>
    <property type="evidence" value="ECO:0007669"/>
    <property type="project" value="UniProtKB-UniRule"/>
</dbReference>
<evidence type="ECO:0000313" key="11">
    <source>
        <dbReference type="Proteomes" id="UP000608955"/>
    </source>
</evidence>
<dbReference type="GO" id="GO:0007062">
    <property type="term" value="P:sister chromatid cohesion"/>
    <property type="evidence" value="ECO:0007669"/>
    <property type="project" value="InterPro"/>
</dbReference>
<dbReference type="NCBIfam" id="TIGR02168">
    <property type="entry name" value="SMC_prok_B"/>
    <property type="match status" value="1"/>
</dbReference>
<dbReference type="FunFam" id="3.40.50.300:FF:000901">
    <property type="entry name" value="Chromosome partition protein Smc"/>
    <property type="match status" value="1"/>
</dbReference>
<dbReference type="InterPro" id="IPR024704">
    <property type="entry name" value="SMC"/>
</dbReference>
<evidence type="ECO:0000256" key="4">
    <source>
        <dbReference type="ARBA" id="ARBA00022840"/>
    </source>
</evidence>
<reference evidence="10" key="1">
    <citation type="journal article" date="2014" name="Int. J. Syst. Evol. Microbiol.">
        <title>Complete genome sequence of Corynebacterium casei LMG S-19264T (=DSM 44701T), isolated from a smear-ripened cheese.</title>
        <authorList>
            <consortium name="US DOE Joint Genome Institute (JGI-PGF)"/>
            <person name="Walter F."/>
            <person name="Albersmeier A."/>
            <person name="Kalinowski J."/>
            <person name="Ruckert C."/>
        </authorList>
    </citation>
    <scope>NUCLEOTIDE SEQUENCE</scope>
    <source>
        <strain evidence="10">JCM 4654</strain>
    </source>
</reference>
<evidence type="ECO:0000259" key="9">
    <source>
        <dbReference type="SMART" id="SM00968"/>
    </source>
</evidence>
<dbReference type="Gene3D" id="1.10.287.1490">
    <property type="match status" value="1"/>
</dbReference>
<keyword evidence="6 7" id="KW-0238">DNA-binding</keyword>
<dbReference type="GO" id="GO:0007059">
    <property type="term" value="P:chromosome segregation"/>
    <property type="evidence" value="ECO:0007669"/>
    <property type="project" value="UniProtKB-UniRule"/>
</dbReference>
<dbReference type="Pfam" id="PF02463">
    <property type="entry name" value="SMC_N"/>
    <property type="match status" value="1"/>
</dbReference>
<feature type="region of interest" description="Disordered" evidence="8">
    <location>
        <begin position="315"/>
        <end position="334"/>
    </location>
</feature>
<keyword evidence="3 7" id="KW-0547">Nucleotide-binding</keyword>
<evidence type="ECO:0000256" key="2">
    <source>
        <dbReference type="ARBA" id="ARBA00022490"/>
    </source>
</evidence>
<dbReference type="SUPFAM" id="SSF52540">
    <property type="entry name" value="P-loop containing nucleoside triphosphate hydrolases"/>
    <property type="match status" value="1"/>
</dbReference>
<sequence length="1184" mass="128394">MHLKALTLRGFKSFASATTLRFEPGITCVVGPNGSGKSNVVDALSWVMGEQGAKSLRGGKMEDVIFAGTTGRPPLGRAEVSLTIDNSDGALPIEYAEVTITRIMFRNGGSEYQINGDTCRLLDIQELLSDSGIGREMHVIVGQGQLDSVLHADPTGRRAFIEEAAGVLKHRKRKEKALRKLDAMQANLARVQDLTDELRRQLKPLGRQAAVARRAAVIQADLRDTRLRLLADDLVRLRDALKAEIADEAALKERKEAAEEELRKALQREALLEDEVRRLTPRLTGAQQTWYELSQLAERVRGTISLADARVQSATSVPVDERRGRDPEDLEREAARVREQEAELEAALEAAQRALDDTVAHRAELERELAVEERRLKDAARAIADRREHLARLSGQVGAARSRAASAQAEIERLAAARDEAQERAAAAQEEYETLKAEVDGLDAGDHELAERHEAAKAALAEAESALSAAREAATATERRRAATQARHDTLALGLRRKDGTGALLDARDRLTGLLGPAAGLLTVAPGHEAALAAAFGTAADALAAATPSAAADAIRLLRKQDAGRATLLLASAPEEPAAAPAPGLPPFAAGLVQGPAELMPAVRRLLAGIVVVGTLEDAEDLVHAHPHLTAVTAEGDLLGAHLAQGGSAGAPSLLEVQASVDEAAAELEELAVRCEQLTEAQQRAGQRRRECAALVEELGERRRAADREKSAVAQQLGRLAGQARGAAGEAERSAAAAARAQEALDKALGEVEELAERLAVAEEMPVEEEPDTHARDRLAADGANARQTEMEARLQVRTHEERVKALAGRADSLDRAARAEREARARAEQRRARLRHEAAVARAVAAGARQLLAHVEVSLGRAERERAAAEAAKAQREQELTAARAAGRDLKAELDKLTDSVHRGEVLGAEKRLRIEQLETRALEELGVEPAGLVSEYGPHQLVPPSLPAEGEQLPEDPEHPRNLPRPFVRAEQEKRLKAAERAYQQLGKVNPLALEEFAALEERHKFLSEQLEDLKKTRADLLQVVKEVDERVEQVFTEAYRDTAREFEGVFSRLFPGGEGRLVLTDPDNMLTTGVDVEARPPGKKVKRLSLLSGGERSLTAVALLVSIFKARPSPFYVMDEVEAALDDTNLQRLIRIMQELQESSQLIVITHQKRTMEVADALYGVSMQGDGVSKVISQRLR</sequence>
<keyword evidence="2 7" id="KW-0963">Cytoplasm</keyword>
<dbReference type="InterPro" id="IPR027417">
    <property type="entry name" value="P-loop_NTPase"/>
</dbReference>
<dbReference type="EMBL" id="BMVF01000020">
    <property type="protein sequence ID" value="GHD95036.1"/>
    <property type="molecule type" value="Genomic_DNA"/>
</dbReference>
<dbReference type="Gene3D" id="1.20.1060.20">
    <property type="match status" value="1"/>
</dbReference>
<evidence type="ECO:0000313" key="10">
    <source>
        <dbReference type="EMBL" id="GHD95036.1"/>
    </source>
</evidence>
<evidence type="ECO:0000256" key="1">
    <source>
        <dbReference type="ARBA" id="ARBA00004496"/>
    </source>
</evidence>
<feature type="coiled-coil region" evidence="7">
    <location>
        <begin position="811"/>
        <end position="880"/>
    </location>
</feature>
<dbReference type="PIRSF" id="PIRSF005719">
    <property type="entry name" value="SMC"/>
    <property type="match status" value="1"/>
</dbReference>
<dbReference type="GO" id="GO:0005524">
    <property type="term" value="F:ATP binding"/>
    <property type="evidence" value="ECO:0007669"/>
    <property type="project" value="UniProtKB-UniRule"/>
</dbReference>
<dbReference type="Gene3D" id="3.40.50.300">
    <property type="entry name" value="P-loop containing nucleotide triphosphate hydrolases"/>
    <property type="match status" value="2"/>
</dbReference>
<dbReference type="Gene3D" id="3.30.70.1620">
    <property type="match status" value="1"/>
</dbReference>
<evidence type="ECO:0000256" key="7">
    <source>
        <dbReference type="HAMAP-Rule" id="MF_01894"/>
    </source>
</evidence>
<comment type="similarity">
    <text evidence="7">Belongs to the SMC family.</text>
</comment>
<dbReference type="Proteomes" id="UP000608955">
    <property type="component" value="Unassembled WGS sequence"/>
</dbReference>
<dbReference type="AlphaFoldDB" id="A0A918Y9M7"/>
<comment type="subcellular location">
    <subcellularLocation>
        <location evidence="1 7">Cytoplasm</location>
    </subcellularLocation>
</comment>
<keyword evidence="4 7" id="KW-0067">ATP-binding</keyword>
<dbReference type="PANTHER" id="PTHR43977">
    <property type="entry name" value="STRUCTURAL MAINTENANCE OF CHROMOSOMES PROTEIN 3"/>
    <property type="match status" value="1"/>
</dbReference>
<evidence type="ECO:0000256" key="3">
    <source>
        <dbReference type="ARBA" id="ARBA00022741"/>
    </source>
</evidence>
<proteinExistence type="inferred from homology"/>
<feature type="binding site" evidence="7">
    <location>
        <begin position="32"/>
        <end position="39"/>
    </location>
    <ligand>
        <name>ATP</name>
        <dbReference type="ChEBI" id="CHEBI:30616"/>
    </ligand>
</feature>
<dbReference type="InterPro" id="IPR010935">
    <property type="entry name" value="SMC_hinge"/>
</dbReference>
<dbReference type="SUPFAM" id="SSF75553">
    <property type="entry name" value="Smc hinge domain"/>
    <property type="match status" value="1"/>
</dbReference>
<comment type="caution">
    <text evidence="10">The sequence shown here is derived from an EMBL/GenBank/DDBJ whole genome shotgun (WGS) entry which is preliminary data.</text>
</comment>
<keyword evidence="5 7" id="KW-0175">Coiled coil</keyword>
<dbReference type="GO" id="GO:0006260">
    <property type="term" value="P:DNA replication"/>
    <property type="evidence" value="ECO:0007669"/>
    <property type="project" value="UniProtKB-UniRule"/>
</dbReference>
<dbReference type="GO" id="GO:0016887">
    <property type="term" value="F:ATP hydrolysis activity"/>
    <property type="evidence" value="ECO:0007669"/>
    <property type="project" value="InterPro"/>
</dbReference>
<gene>
    <name evidence="7 10" type="primary">smc</name>
    <name evidence="10" type="ORF">GCM10010508_58100</name>
</gene>
<accession>A0A918Y9M7</accession>
<dbReference type="SMART" id="SM00968">
    <property type="entry name" value="SMC_hinge"/>
    <property type="match status" value="1"/>
</dbReference>
<dbReference type="Pfam" id="PF06470">
    <property type="entry name" value="SMC_hinge"/>
    <property type="match status" value="1"/>
</dbReference>
<protein>
    <recommendedName>
        <fullName evidence="7">Chromosome partition protein Smc</fullName>
    </recommendedName>
</protein>
<feature type="coiled-coil region" evidence="7">
    <location>
        <begin position="738"/>
        <end position="765"/>
    </location>
</feature>
<evidence type="ECO:0000256" key="5">
    <source>
        <dbReference type="ARBA" id="ARBA00023054"/>
    </source>
</evidence>
<dbReference type="FunFam" id="3.40.50.300:FF:000984">
    <property type="entry name" value="Chromosome partition protein Smc"/>
    <property type="match status" value="1"/>
</dbReference>
<dbReference type="GO" id="GO:0005694">
    <property type="term" value="C:chromosome"/>
    <property type="evidence" value="ECO:0007669"/>
    <property type="project" value="InterPro"/>
</dbReference>